<dbReference type="EMBL" id="LCDU01000033">
    <property type="protein sequence ID" value="KKS58955.1"/>
    <property type="molecule type" value="Genomic_DNA"/>
</dbReference>
<evidence type="ECO:0000313" key="1">
    <source>
        <dbReference type="EMBL" id="KKS58955.1"/>
    </source>
</evidence>
<gene>
    <name evidence="1" type="ORF">UV26_C0033G0003</name>
</gene>
<keyword evidence="1" id="KW-0808">Transferase</keyword>
<comment type="caution">
    <text evidence="1">The sequence shown here is derived from an EMBL/GenBank/DDBJ whole genome shotgun (WGS) entry which is preliminary data.</text>
</comment>
<proteinExistence type="predicted"/>
<dbReference type="STRING" id="1619142.UV26_C0033G0003"/>
<protein>
    <submittedName>
        <fullName evidence="1">Family 2 glycosyl transferase</fullName>
    </submittedName>
</protein>
<name>A0A0G1ACZ2_UNCKA</name>
<sequence>MADFLFLHNIDPVFVDNNSDYPPLLEYYKSTKYEVVMMDQNYGYKVVWEQNLLKKLGITGNYIVTDPDLDLTGIPDDFLSVLEEGLRRYPQFDKCGFSLEIKDLPKTPFCPLDWEIQFWQNPLDGRYYDAPVDTTFALYKVPYHSTKGIRTNRPYTARHMPWYYFDFKDMPIDEQFYFKTCRESHSMGGIFR</sequence>
<accession>A0A0G1ACZ2</accession>
<reference evidence="1 2" key="1">
    <citation type="journal article" date="2015" name="Nature">
        <title>rRNA introns, odd ribosomes, and small enigmatic genomes across a large radiation of phyla.</title>
        <authorList>
            <person name="Brown C.T."/>
            <person name="Hug L.A."/>
            <person name="Thomas B.C."/>
            <person name="Sharon I."/>
            <person name="Castelle C.J."/>
            <person name="Singh A."/>
            <person name="Wilkins M.J."/>
            <person name="Williams K.H."/>
            <person name="Banfield J.F."/>
        </authorList>
    </citation>
    <scope>NUCLEOTIDE SEQUENCE [LARGE SCALE GENOMIC DNA]</scope>
</reference>
<evidence type="ECO:0000313" key="2">
    <source>
        <dbReference type="Proteomes" id="UP000034678"/>
    </source>
</evidence>
<dbReference type="GO" id="GO:0016740">
    <property type="term" value="F:transferase activity"/>
    <property type="evidence" value="ECO:0007669"/>
    <property type="project" value="UniProtKB-KW"/>
</dbReference>
<dbReference type="Proteomes" id="UP000034678">
    <property type="component" value="Unassembled WGS sequence"/>
</dbReference>
<dbReference type="AlphaFoldDB" id="A0A0G1ACZ2"/>
<organism evidence="1 2">
    <name type="scientific">candidate division WWE3 bacterium GW2011_GWF2_42_42</name>
    <dbReference type="NCBI Taxonomy" id="1619142"/>
    <lineage>
        <taxon>Bacteria</taxon>
        <taxon>Katanobacteria</taxon>
    </lineage>
</organism>